<sequence length="75" mass="8752">MIFGCLLVYVACSNQLDHEQTTVVQAWDEFPHPQDSIRAKVWWFHGETETPREGITADLETYKRAGVDRWLITIM</sequence>
<dbReference type="Proteomes" id="UP000181870">
    <property type="component" value="Unassembled WGS sequence"/>
</dbReference>
<dbReference type="AlphaFoldDB" id="A0A1G8GQV3"/>
<protein>
    <submittedName>
        <fullName evidence="1">Uncharacterized protein</fullName>
    </submittedName>
</protein>
<evidence type="ECO:0000313" key="1">
    <source>
        <dbReference type="EMBL" id="SDH96749.1"/>
    </source>
</evidence>
<dbReference type="EMBL" id="FNDO01000019">
    <property type="protein sequence ID" value="SDH96749.1"/>
    <property type="molecule type" value="Genomic_DNA"/>
</dbReference>
<proteinExistence type="predicted"/>
<accession>A0A1G8GQV3</accession>
<gene>
    <name evidence="1" type="ORF">SAMN05192582_101948</name>
</gene>
<evidence type="ECO:0000313" key="2">
    <source>
        <dbReference type="Proteomes" id="UP000181870"/>
    </source>
</evidence>
<name>A0A1G8GQV3_BACOV</name>
<organism evidence="1 2">
    <name type="scientific">Bacteroides ovatus</name>
    <dbReference type="NCBI Taxonomy" id="28116"/>
    <lineage>
        <taxon>Bacteria</taxon>
        <taxon>Pseudomonadati</taxon>
        <taxon>Bacteroidota</taxon>
        <taxon>Bacteroidia</taxon>
        <taxon>Bacteroidales</taxon>
        <taxon>Bacteroidaceae</taxon>
        <taxon>Bacteroides</taxon>
    </lineage>
</organism>
<reference evidence="1 2" key="1">
    <citation type="submission" date="2016-10" db="EMBL/GenBank/DDBJ databases">
        <authorList>
            <person name="de Groot N.N."/>
        </authorList>
    </citation>
    <scope>NUCLEOTIDE SEQUENCE [LARGE SCALE GENOMIC DNA]</scope>
    <source>
        <strain evidence="1 2">NLAE-zl-C57</strain>
    </source>
</reference>